<dbReference type="EMBL" id="JAIXCQ010000002">
    <property type="protein sequence ID" value="MCA5892529.1"/>
    <property type="molecule type" value="Genomic_DNA"/>
</dbReference>
<protein>
    <submittedName>
        <fullName evidence="1">Uncharacterized protein</fullName>
    </submittedName>
</protein>
<name>A0ABS7ZBV6_9MICO</name>
<gene>
    <name evidence="1" type="ORF">LEP48_04065</name>
</gene>
<organism evidence="1 2">
    <name type="scientific">Isoptericola luteus</name>
    <dbReference type="NCBI Taxonomy" id="2879484"/>
    <lineage>
        <taxon>Bacteria</taxon>
        <taxon>Bacillati</taxon>
        <taxon>Actinomycetota</taxon>
        <taxon>Actinomycetes</taxon>
        <taxon>Micrococcales</taxon>
        <taxon>Promicromonosporaceae</taxon>
        <taxon>Isoptericola</taxon>
    </lineage>
</organism>
<proteinExistence type="predicted"/>
<accession>A0ABS7ZBV6</accession>
<evidence type="ECO:0000313" key="2">
    <source>
        <dbReference type="Proteomes" id="UP001319870"/>
    </source>
</evidence>
<keyword evidence="2" id="KW-1185">Reference proteome</keyword>
<comment type="caution">
    <text evidence="1">The sequence shown here is derived from an EMBL/GenBank/DDBJ whole genome shotgun (WGS) entry which is preliminary data.</text>
</comment>
<evidence type="ECO:0000313" key="1">
    <source>
        <dbReference type="EMBL" id="MCA5892529.1"/>
    </source>
</evidence>
<sequence>MDDADPSPDVETSGPELATWIDGVPDLVLRLDTWHTPPEFRPDLSARSLRVLEDVLVASYAPGTPGSADLLQGVMAYLGEALMAVGGGRWGRRSGRPVVLPDDALGLGPIDPLDLVKDVGQGATDVFEGAARRVGAAVAARRAAAPAWRPTKRVTPGLDPGQGGPRHPWLSAWLAERTERFEAWAASLTGDDAAPSPWDFSPGSLSALGREVVARYRDVDTFAADEPGDVVQGCVWYAGEVAVRHRAGAWAYREPAEGLPAHDVERNIYLGRPFVRQPSVRDGVGDVPYYALLLAVSQQDPAVLREHFDWYRNPEDDAPDVVYQEEDDAR</sequence>
<reference evidence="1 2" key="1">
    <citation type="submission" date="2021-09" db="EMBL/GenBank/DDBJ databases">
        <title>Isoptericola luteus sp. nov., a novel bacterium isolated from Harbin, the capital city of Heilongjiang province.</title>
        <authorList>
            <person name="Li J."/>
        </authorList>
    </citation>
    <scope>NUCLEOTIDE SEQUENCE [LARGE SCALE GENOMIC DNA]</scope>
    <source>
        <strain evidence="1 2">NEAU-Y5</strain>
    </source>
</reference>
<dbReference type="Proteomes" id="UP001319870">
    <property type="component" value="Unassembled WGS sequence"/>
</dbReference>
<dbReference type="RefSeq" id="WP_225564302.1">
    <property type="nucleotide sequence ID" value="NZ_JAIXCQ010000002.1"/>
</dbReference>